<evidence type="ECO:0000313" key="5">
    <source>
        <dbReference type="Proteomes" id="UP001151516"/>
    </source>
</evidence>
<dbReference type="InterPro" id="IPR014722">
    <property type="entry name" value="Rib_uL2_dom2"/>
</dbReference>
<dbReference type="GO" id="GO:0022625">
    <property type="term" value="C:cytosolic large ribosomal subunit"/>
    <property type="evidence" value="ECO:0007669"/>
    <property type="project" value="TreeGrafter"/>
</dbReference>
<dbReference type="SUPFAM" id="SSF50104">
    <property type="entry name" value="Translation proteins SH3-like domain"/>
    <property type="match status" value="1"/>
</dbReference>
<reference evidence="4" key="1">
    <citation type="submission" date="2022-07" db="EMBL/GenBank/DDBJ databases">
        <title>Phylogenomic reconstructions and comparative analyses of Kickxellomycotina fungi.</title>
        <authorList>
            <person name="Reynolds N.K."/>
            <person name="Stajich J.E."/>
            <person name="Barry K."/>
            <person name="Grigoriev I.V."/>
            <person name="Crous P."/>
            <person name="Smith M.E."/>
        </authorList>
    </citation>
    <scope>NUCLEOTIDE SEQUENCE</scope>
    <source>
        <strain evidence="4">CBS 109367</strain>
    </source>
</reference>
<dbReference type="PANTHER" id="PTHR10715">
    <property type="entry name" value="60S RIBOSOMAL PROTEIN L6"/>
    <property type="match status" value="1"/>
</dbReference>
<protein>
    <submittedName>
        <fullName evidence="4">60S ribosomal protein L6</fullName>
    </submittedName>
</protein>
<accession>A0A9W8GML9</accession>
<dbReference type="GO" id="GO:0003723">
    <property type="term" value="F:RNA binding"/>
    <property type="evidence" value="ECO:0007669"/>
    <property type="project" value="TreeGrafter"/>
</dbReference>
<dbReference type="Pfam" id="PF01159">
    <property type="entry name" value="Ribosomal_L6e"/>
    <property type="match status" value="1"/>
</dbReference>
<dbReference type="CDD" id="cd13156">
    <property type="entry name" value="KOW_RPL6"/>
    <property type="match status" value="1"/>
</dbReference>
<dbReference type="PANTHER" id="PTHR10715:SF0">
    <property type="entry name" value="LARGE RIBOSOMAL SUBUNIT PROTEIN EL6"/>
    <property type="match status" value="1"/>
</dbReference>
<evidence type="ECO:0000256" key="1">
    <source>
        <dbReference type="ARBA" id="ARBA00010592"/>
    </source>
</evidence>
<dbReference type="InterPro" id="IPR000915">
    <property type="entry name" value="60S_ribosomal_eL6"/>
</dbReference>
<sequence length="239" mass="25993">MAVSKNQLAPGISRLSRSKAFAKRAAYKITKVVPKAKTEAAPAKKAAPKRKGGKRLGDLVATLTYKKSEMAPANVLTAPKAGRKALRSPKLRQSITPGTVLILLAGRFRGKRVVFLKQLKSGLLLVTGPFKINGVPLRRVNQAYAIATSTKVDLTGFSVDAKFDDAYFKHEEQAKLKGTEEEFFGAKAQKKEHPAHRIADQKTADKDVLAAVAKVPYLASYLNSHFSLSKGQAPHTLKF</sequence>
<dbReference type="InterPro" id="IPR041997">
    <property type="entry name" value="Ribosomal_eL6_KOW"/>
</dbReference>
<dbReference type="Gene3D" id="2.30.30.30">
    <property type="match status" value="1"/>
</dbReference>
<dbReference type="OrthoDB" id="2436667at2759"/>
<dbReference type="InterPro" id="IPR008991">
    <property type="entry name" value="Translation_prot_SH3-like_sf"/>
</dbReference>
<dbReference type="GO" id="GO:0003735">
    <property type="term" value="F:structural constituent of ribosome"/>
    <property type="evidence" value="ECO:0007669"/>
    <property type="project" value="InterPro"/>
</dbReference>
<dbReference type="Proteomes" id="UP001151516">
    <property type="component" value="Unassembled WGS sequence"/>
</dbReference>
<organism evidence="4 5">
    <name type="scientific">Coemansia spiralis</name>
    <dbReference type="NCBI Taxonomy" id="417178"/>
    <lineage>
        <taxon>Eukaryota</taxon>
        <taxon>Fungi</taxon>
        <taxon>Fungi incertae sedis</taxon>
        <taxon>Zoopagomycota</taxon>
        <taxon>Kickxellomycotina</taxon>
        <taxon>Kickxellomycetes</taxon>
        <taxon>Kickxellales</taxon>
        <taxon>Kickxellaceae</taxon>
        <taxon>Coemansia</taxon>
    </lineage>
</organism>
<dbReference type="FunFam" id="2.30.30.30:FF:000014">
    <property type="entry name" value="60S ribosomal protein L6"/>
    <property type="match status" value="1"/>
</dbReference>
<name>A0A9W8GML9_9FUNG</name>
<comment type="similarity">
    <text evidence="1">Belongs to the eukaryotic ribosomal protein eL6 family.</text>
</comment>
<evidence type="ECO:0000256" key="2">
    <source>
        <dbReference type="ARBA" id="ARBA00022980"/>
    </source>
</evidence>
<comment type="caution">
    <text evidence="4">The sequence shown here is derived from an EMBL/GenBank/DDBJ whole genome shotgun (WGS) entry which is preliminary data.</text>
</comment>
<proteinExistence type="inferred from homology"/>
<gene>
    <name evidence="4" type="primary">RPL6</name>
    <name evidence="4" type="ORF">IWW39_002679</name>
</gene>
<dbReference type="GO" id="GO:0000027">
    <property type="term" value="P:ribosomal large subunit assembly"/>
    <property type="evidence" value="ECO:0007669"/>
    <property type="project" value="TreeGrafter"/>
</dbReference>
<dbReference type="AlphaFoldDB" id="A0A9W8GML9"/>
<dbReference type="EMBL" id="JANBTX010000062">
    <property type="protein sequence ID" value="KAJ2687799.1"/>
    <property type="molecule type" value="Genomic_DNA"/>
</dbReference>
<keyword evidence="3" id="KW-0687">Ribonucleoprotein</keyword>
<keyword evidence="2 4" id="KW-0689">Ribosomal protein</keyword>
<evidence type="ECO:0000256" key="3">
    <source>
        <dbReference type="ARBA" id="ARBA00023274"/>
    </source>
</evidence>
<keyword evidence="5" id="KW-1185">Reference proteome</keyword>
<evidence type="ECO:0000313" key="4">
    <source>
        <dbReference type="EMBL" id="KAJ2687799.1"/>
    </source>
</evidence>
<dbReference type="GO" id="GO:0002181">
    <property type="term" value="P:cytoplasmic translation"/>
    <property type="evidence" value="ECO:0007669"/>
    <property type="project" value="TreeGrafter"/>
</dbReference>